<dbReference type="Proteomes" id="UP001284901">
    <property type="component" value="Unassembled WGS sequence"/>
</dbReference>
<protein>
    <submittedName>
        <fullName evidence="6">5'-nucleotidase C-terminal domain-containing protein</fullName>
    </submittedName>
</protein>
<dbReference type="Gene3D" id="3.90.780.10">
    <property type="entry name" value="5'-Nucleotidase, C-terminal domain"/>
    <property type="match status" value="1"/>
</dbReference>
<comment type="caution">
    <text evidence="6">The sequence shown here is derived from an EMBL/GenBank/DDBJ whole genome shotgun (WGS) entry which is preliminary data.</text>
</comment>
<feature type="signal peptide" evidence="3">
    <location>
        <begin position="1"/>
        <end position="29"/>
    </location>
</feature>
<dbReference type="InterPro" id="IPR029052">
    <property type="entry name" value="Metallo-depent_PP-like"/>
</dbReference>
<accession>A0AAW9HEY5</accession>
<dbReference type="GO" id="GO:0009166">
    <property type="term" value="P:nucleotide catabolic process"/>
    <property type="evidence" value="ECO:0007669"/>
    <property type="project" value="InterPro"/>
</dbReference>
<feature type="compositionally biased region" description="Basic and acidic residues" evidence="2">
    <location>
        <begin position="629"/>
        <end position="646"/>
    </location>
</feature>
<dbReference type="PANTHER" id="PTHR11575">
    <property type="entry name" value="5'-NUCLEOTIDASE-RELATED"/>
    <property type="match status" value="1"/>
</dbReference>
<sequence length="891" mass="92502">MTIFSLRRMTAFGAVAVLGAGVLTTPAQAAPADHVTIDIAAISDFHGHIENAAALDYQIDELRKANPNTIFVGNGDLVGGSAYVSSIANDQPTLDILNAMQLDLSGAGNHEFDQGVKDFENRIVPASEFPWTLASVGGIDTAKITPYALKTVGGVRVAFVSGVTDELNTLVSPTAITGLDIKDPVKAVDAQAALLKDGDESNGEADIVVALMHANNAVAATLGSDVDAVVAGHTHLTVDSVTTPSGAPVLEVGEYGRTYGRYTFVYDAAAKKLVSATAANVAIDYKNAQAPKSADIEAMYQAAETKAKELGAQQIGTIKGIANRGTNNGTDTGANRGTESSAGNMIAEAFYQYSQGMEKKADFGIINPGGIRADLDPNGDGIVTLEESYTVQPFGNSYATVDLTEAQIYTMLEQQWNDKEGASRPMLRLGLSYNMHYVFDAAADATPGQRVKAVYINGEKLDRAGEKVYTVASNQFILAGGDGFTVLGEGSNYADTGLIDNDVFNAFLKANPGYQVRYNQTSVGITGEEALKAGESAELSFSSLAHTSTEPKGEKVTVYLNGVEVGSGALDTTVTPSLDNTGRATVKVTVPADAPADSVLRVVAGPTDLSFQVAVAPAAVTPDPGAGEEPGKPGKPEPTEPGKPEPTEPGTPNPTPEQPAKPGAPTGNRFIATNNWNSGAGSIDAAYGRAGESFIYGDWDGDGVDSLGVVRGNQFLLSNGFAGNATEVFAFGKAGDRVLVGDWNGDGKDTVAVVRGNTIYAVDSLRGGAADHVFTFGRHGDTYLAGDFNGDGRDEVAVQRGNTFFVQDSLGGAAGAAFSFGRASDIALAGDTDGDGKDTIVVVRGNAYYVAGSLSSGPASAVYSFGKHTDTHLLGDWNGDGVDTPAVHRVR</sequence>
<gene>
    <name evidence="6" type="ORF">R6G74_08045</name>
    <name evidence="7" type="ORF">R6P33_02390</name>
</gene>
<reference evidence="6 8" key="1">
    <citation type="submission" date="2023-10" db="EMBL/GenBank/DDBJ databases">
        <title>Whole Genome based description of the genera Actinobaculum and Actinotignum reveals a complex phylogenetic relationship within the species included in the genus Actinotignum.</title>
        <authorList>
            <person name="Jensen C.S."/>
            <person name="Dargis R."/>
            <person name="Kemp M."/>
            <person name="Christensen J.J."/>
        </authorList>
    </citation>
    <scope>NUCLEOTIDE SEQUENCE</scope>
    <source>
        <strain evidence="7 8">SLA_B089</strain>
        <strain evidence="6">SLA_B245</strain>
    </source>
</reference>
<dbReference type="GO" id="GO:0008768">
    <property type="term" value="F:UDP-sugar diphosphatase activity"/>
    <property type="evidence" value="ECO:0007669"/>
    <property type="project" value="TreeGrafter"/>
</dbReference>
<dbReference type="InterPro" id="IPR036907">
    <property type="entry name" value="5'-Nucleotdase_C_sf"/>
</dbReference>
<dbReference type="GeneID" id="92814503"/>
<evidence type="ECO:0000313" key="7">
    <source>
        <dbReference type="EMBL" id="MDY5145874.1"/>
    </source>
</evidence>
<dbReference type="GO" id="GO:0030288">
    <property type="term" value="C:outer membrane-bounded periplasmic space"/>
    <property type="evidence" value="ECO:0007669"/>
    <property type="project" value="TreeGrafter"/>
</dbReference>
<dbReference type="SUPFAM" id="SSF55816">
    <property type="entry name" value="5'-nucleotidase (syn. UDP-sugar hydrolase), C-terminal domain"/>
    <property type="match status" value="1"/>
</dbReference>
<dbReference type="SUPFAM" id="SSF56300">
    <property type="entry name" value="Metallo-dependent phosphatases"/>
    <property type="match status" value="1"/>
</dbReference>
<feature type="region of interest" description="Disordered" evidence="2">
    <location>
        <begin position="620"/>
        <end position="673"/>
    </location>
</feature>
<dbReference type="SUPFAM" id="SSF69318">
    <property type="entry name" value="Integrin alpha N-terminal domain"/>
    <property type="match status" value="1"/>
</dbReference>
<organism evidence="6 9">
    <name type="scientific">Actinotignum timonense</name>
    <dbReference type="NCBI Taxonomy" id="1870995"/>
    <lineage>
        <taxon>Bacteria</taxon>
        <taxon>Bacillati</taxon>
        <taxon>Actinomycetota</taxon>
        <taxon>Actinomycetes</taxon>
        <taxon>Actinomycetales</taxon>
        <taxon>Actinomycetaceae</taxon>
        <taxon>Actinotignum</taxon>
    </lineage>
</organism>
<dbReference type="InterPro" id="IPR006179">
    <property type="entry name" value="5_nucleotidase/apyrase"/>
</dbReference>
<dbReference type="AlphaFoldDB" id="A0AAW9HEY5"/>
<evidence type="ECO:0000256" key="1">
    <source>
        <dbReference type="ARBA" id="ARBA00022729"/>
    </source>
</evidence>
<evidence type="ECO:0000313" key="8">
    <source>
        <dbReference type="Proteomes" id="UP001284901"/>
    </source>
</evidence>
<feature type="compositionally biased region" description="Pro residues" evidence="2">
    <location>
        <begin position="647"/>
        <end position="659"/>
    </location>
</feature>
<name>A0AAW9HEY5_9ACTO</name>
<evidence type="ECO:0000313" key="6">
    <source>
        <dbReference type="EMBL" id="MDY5141253.1"/>
    </source>
</evidence>
<dbReference type="EMBL" id="JAWNFY010000005">
    <property type="protein sequence ID" value="MDY5145874.1"/>
    <property type="molecule type" value="Genomic_DNA"/>
</dbReference>
<dbReference type="EMBL" id="JAWNFV010000018">
    <property type="protein sequence ID" value="MDY5141253.1"/>
    <property type="molecule type" value="Genomic_DNA"/>
</dbReference>
<feature type="domain" description="Calcineurin-like phosphoesterase" evidence="4">
    <location>
        <begin position="39"/>
        <end position="235"/>
    </location>
</feature>
<dbReference type="Proteomes" id="UP001288320">
    <property type="component" value="Unassembled WGS sequence"/>
</dbReference>
<dbReference type="Pfam" id="PF02872">
    <property type="entry name" value="5_nucleotid_C"/>
    <property type="match status" value="1"/>
</dbReference>
<dbReference type="InterPro" id="IPR004843">
    <property type="entry name" value="Calcineurin-like_PHP"/>
</dbReference>
<dbReference type="InterPro" id="IPR028994">
    <property type="entry name" value="Integrin_alpha_N"/>
</dbReference>
<evidence type="ECO:0000259" key="5">
    <source>
        <dbReference type="Pfam" id="PF02872"/>
    </source>
</evidence>
<keyword evidence="1 3" id="KW-0732">Signal</keyword>
<dbReference type="Gene3D" id="3.60.21.10">
    <property type="match status" value="1"/>
</dbReference>
<evidence type="ECO:0000256" key="3">
    <source>
        <dbReference type="SAM" id="SignalP"/>
    </source>
</evidence>
<dbReference type="GO" id="GO:0008253">
    <property type="term" value="F:5'-nucleotidase activity"/>
    <property type="evidence" value="ECO:0007669"/>
    <property type="project" value="TreeGrafter"/>
</dbReference>
<keyword evidence="8" id="KW-1185">Reference proteome</keyword>
<dbReference type="PRINTS" id="PR01607">
    <property type="entry name" value="APYRASEFAMLY"/>
</dbReference>
<evidence type="ECO:0000313" key="9">
    <source>
        <dbReference type="Proteomes" id="UP001288320"/>
    </source>
</evidence>
<proteinExistence type="predicted"/>
<dbReference type="RefSeq" id="WP_087070559.1">
    <property type="nucleotide sequence ID" value="NZ_CAUPFC010000014.1"/>
</dbReference>
<feature type="chain" id="PRO_5043331464" evidence="3">
    <location>
        <begin position="30"/>
        <end position="891"/>
    </location>
</feature>
<dbReference type="InterPro" id="IPR008334">
    <property type="entry name" value="5'-Nucleotdase_C"/>
</dbReference>
<dbReference type="Pfam" id="PF00149">
    <property type="entry name" value="Metallophos"/>
    <property type="match status" value="1"/>
</dbReference>
<evidence type="ECO:0000256" key="2">
    <source>
        <dbReference type="SAM" id="MobiDB-lite"/>
    </source>
</evidence>
<feature type="domain" description="5'-Nucleotidase C-terminal" evidence="5">
    <location>
        <begin position="315"/>
        <end position="488"/>
    </location>
</feature>
<dbReference type="PANTHER" id="PTHR11575:SF24">
    <property type="entry name" value="5'-NUCLEOTIDASE"/>
    <property type="match status" value="1"/>
</dbReference>
<evidence type="ECO:0000259" key="4">
    <source>
        <dbReference type="Pfam" id="PF00149"/>
    </source>
</evidence>